<name>A0A370QKC7_9FLAO</name>
<dbReference type="RefSeq" id="WP_147278490.1">
    <property type="nucleotide sequence ID" value="NZ_QRAO01000001.1"/>
</dbReference>
<dbReference type="OrthoDB" id="1453951at2"/>
<sequence>MKEQRPKLLALTILLVCSIAGFSQQKINVNKDIDVVKVYEQTVKDGYPTLEIYQKLATAHYFRSNYEDAKKWFEKWFEMELPKDPTAKYRYRQTLKALKVSAKNNKYLAVIDHGSS</sequence>
<keyword evidence="2" id="KW-1185">Reference proteome</keyword>
<gene>
    <name evidence="1" type="ORF">C8D94_101694</name>
</gene>
<accession>A0A370QKC7</accession>
<evidence type="ECO:0008006" key="3">
    <source>
        <dbReference type="Google" id="ProtNLM"/>
    </source>
</evidence>
<dbReference type="SUPFAM" id="SSF48452">
    <property type="entry name" value="TPR-like"/>
    <property type="match status" value="1"/>
</dbReference>
<dbReference type="Proteomes" id="UP000255317">
    <property type="component" value="Unassembled WGS sequence"/>
</dbReference>
<organism evidence="1 2">
    <name type="scientific">Marinirhabdus gelatinilytica</name>
    <dbReference type="NCBI Taxonomy" id="1703343"/>
    <lineage>
        <taxon>Bacteria</taxon>
        <taxon>Pseudomonadati</taxon>
        <taxon>Bacteroidota</taxon>
        <taxon>Flavobacteriia</taxon>
        <taxon>Flavobacteriales</taxon>
        <taxon>Flavobacteriaceae</taxon>
    </lineage>
</organism>
<protein>
    <recommendedName>
        <fullName evidence="3">Tetratricopeptide repeat protein</fullName>
    </recommendedName>
</protein>
<comment type="caution">
    <text evidence="1">The sequence shown here is derived from an EMBL/GenBank/DDBJ whole genome shotgun (WGS) entry which is preliminary data.</text>
</comment>
<dbReference type="AlphaFoldDB" id="A0A370QKC7"/>
<evidence type="ECO:0000313" key="1">
    <source>
        <dbReference type="EMBL" id="RDK88817.1"/>
    </source>
</evidence>
<proteinExistence type="predicted"/>
<reference evidence="1 2" key="1">
    <citation type="submission" date="2018-07" db="EMBL/GenBank/DDBJ databases">
        <title>Genomic Encyclopedia of Type Strains, Phase IV (KMG-IV): sequencing the most valuable type-strain genomes for metagenomic binning, comparative biology and taxonomic classification.</title>
        <authorList>
            <person name="Goeker M."/>
        </authorList>
    </citation>
    <scope>NUCLEOTIDE SEQUENCE [LARGE SCALE GENOMIC DNA]</scope>
    <source>
        <strain evidence="1 2">DSM 101478</strain>
    </source>
</reference>
<dbReference type="EMBL" id="QRAO01000001">
    <property type="protein sequence ID" value="RDK88817.1"/>
    <property type="molecule type" value="Genomic_DNA"/>
</dbReference>
<dbReference type="InterPro" id="IPR011990">
    <property type="entry name" value="TPR-like_helical_dom_sf"/>
</dbReference>
<evidence type="ECO:0000313" key="2">
    <source>
        <dbReference type="Proteomes" id="UP000255317"/>
    </source>
</evidence>